<gene>
    <name evidence="1" type="ORF">B8V81_3387</name>
</gene>
<protein>
    <recommendedName>
        <fullName evidence="3">DUF2225 domain-containing protein</fullName>
    </recommendedName>
</protein>
<dbReference type="InterPro" id="IPR018708">
    <property type="entry name" value="DUF2225"/>
</dbReference>
<keyword evidence="2" id="KW-1185">Reference proteome</keyword>
<proteinExistence type="predicted"/>
<dbReference type="SUPFAM" id="SSF48452">
    <property type="entry name" value="TPR-like"/>
    <property type="match status" value="1"/>
</dbReference>
<sequence>MEPLYESVVSCPCCESEYPTARVRSSFKRAVSSDTDFCCYYKHDVNADFYVVRVCPRCGYATTENGSRELRHDQKKAYFEQIGPSWKPRSFSGERTREQALLCYKLALLSAQAIGEKARLIAGLLHHIAWLHRYGREEEQERRFLRHALEAYKSVFEHEHVENDAKLMYLIGELHRRLDEPREAVRWFSRVVQDPSIMDAAMIQASRRQWQFIREQTAGAVPEWIADGAAEGGAAAVPS</sequence>
<comment type="caution">
    <text evidence="1">The sequence shown here is derived from an EMBL/GenBank/DDBJ whole genome shotgun (WGS) entry which is preliminary data.</text>
</comment>
<evidence type="ECO:0000313" key="2">
    <source>
        <dbReference type="Proteomes" id="UP000234789"/>
    </source>
</evidence>
<evidence type="ECO:0008006" key="3">
    <source>
        <dbReference type="Google" id="ProtNLM"/>
    </source>
</evidence>
<organism evidence="1 2">
    <name type="scientific">Paenibacillus pasadenensis</name>
    <dbReference type="NCBI Taxonomy" id="217090"/>
    <lineage>
        <taxon>Bacteria</taxon>
        <taxon>Bacillati</taxon>
        <taxon>Bacillota</taxon>
        <taxon>Bacilli</taxon>
        <taxon>Bacillales</taxon>
        <taxon>Paenibacillaceae</taxon>
        <taxon>Paenibacillus</taxon>
    </lineage>
</organism>
<dbReference type="Pfam" id="PF09986">
    <property type="entry name" value="DUF2225"/>
    <property type="match status" value="1"/>
</dbReference>
<dbReference type="Gene3D" id="1.25.40.10">
    <property type="entry name" value="Tetratricopeptide repeat domain"/>
    <property type="match status" value="1"/>
</dbReference>
<dbReference type="RefSeq" id="WP_101808783.1">
    <property type="nucleotide sequence ID" value="NZ_NFEZ01000004.1"/>
</dbReference>
<dbReference type="AlphaFoldDB" id="A0A2N5N3N7"/>
<dbReference type="EMBL" id="NFEZ01000004">
    <property type="protein sequence ID" value="PLT44956.1"/>
    <property type="molecule type" value="Genomic_DNA"/>
</dbReference>
<dbReference type="Proteomes" id="UP000234789">
    <property type="component" value="Unassembled WGS sequence"/>
</dbReference>
<dbReference type="InterPro" id="IPR011990">
    <property type="entry name" value="TPR-like_helical_dom_sf"/>
</dbReference>
<accession>A0A2N5N3N7</accession>
<reference evidence="1 2" key="1">
    <citation type="submission" date="2017-05" db="EMBL/GenBank/DDBJ databases">
        <title>Functional genome analysis of Paenibacillus pasadenensis strain R16: insights on endophytic life style and antifungal activity.</title>
        <authorList>
            <person name="Passera A."/>
            <person name="Marcolungo L."/>
            <person name="Casati P."/>
            <person name="Brasca M."/>
            <person name="Quaglino F."/>
            <person name="Delledonne M."/>
        </authorList>
    </citation>
    <scope>NUCLEOTIDE SEQUENCE [LARGE SCALE GENOMIC DNA]</scope>
    <source>
        <strain evidence="1 2">R16</strain>
    </source>
</reference>
<name>A0A2N5N3N7_9BACL</name>
<evidence type="ECO:0000313" key="1">
    <source>
        <dbReference type="EMBL" id="PLT44956.1"/>
    </source>
</evidence>